<evidence type="ECO:0000256" key="2">
    <source>
        <dbReference type="ARBA" id="ARBA00010734"/>
    </source>
</evidence>
<dbReference type="SMART" id="SM00386">
    <property type="entry name" value="HAT"/>
    <property type="match status" value="4"/>
</dbReference>
<protein>
    <recommendedName>
        <fullName evidence="7">U3 small nucleolar RNA-associated protein 6 N-terminal domain-containing protein</fullName>
    </recommendedName>
</protein>
<keyword evidence="5" id="KW-0539">Nucleus</keyword>
<dbReference type="InterPro" id="IPR055347">
    <property type="entry name" value="UTP6_N"/>
</dbReference>
<accession>A0ABD3NLF8</accession>
<dbReference type="Pfam" id="PF08640">
    <property type="entry name" value="U3_assoc_6"/>
    <property type="match status" value="1"/>
</dbReference>
<keyword evidence="3" id="KW-0698">rRNA processing</keyword>
<name>A0ABD3NLF8_9STRA</name>
<dbReference type="InterPro" id="IPR011990">
    <property type="entry name" value="TPR-like_helical_dom_sf"/>
</dbReference>
<dbReference type="Gene3D" id="1.25.40.10">
    <property type="entry name" value="Tetratricopeptide repeat domain"/>
    <property type="match status" value="1"/>
</dbReference>
<comment type="caution">
    <text evidence="8">The sequence shown here is derived from an EMBL/GenBank/DDBJ whole genome shotgun (WGS) entry which is preliminary data.</text>
</comment>
<gene>
    <name evidence="8" type="ORF">ACHAWO_009277</name>
</gene>
<dbReference type="EMBL" id="JALLPJ020001199">
    <property type="protein sequence ID" value="KAL3774330.1"/>
    <property type="molecule type" value="Genomic_DNA"/>
</dbReference>
<evidence type="ECO:0000256" key="5">
    <source>
        <dbReference type="ARBA" id="ARBA00023242"/>
    </source>
</evidence>
<dbReference type="Proteomes" id="UP001530400">
    <property type="component" value="Unassembled WGS sequence"/>
</dbReference>
<feature type="region of interest" description="Disordered" evidence="6">
    <location>
        <begin position="87"/>
        <end position="119"/>
    </location>
</feature>
<feature type="domain" description="U3 small nucleolar RNA-associated protein 6 N-terminal" evidence="7">
    <location>
        <begin position="9"/>
        <end position="78"/>
    </location>
</feature>
<evidence type="ECO:0000313" key="8">
    <source>
        <dbReference type="EMBL" id="KAL3774330.1"/>
    </source>
</evidence>
<dbReference type="PANTHER" id="PTHR23271">
    <property type="entry name" value="HEPATOCELLULAR CARCINOMA-ASSOCIATED ANTIGEN 66"/>
    <property type="match status" value="1"/>
</dbReference>
<keyword evidence="9" id="KW-1185">Reference proteome</keyword>
<evidence type="ECO:0000256" key="6">
    <source>
        <dbReference type="SAM" id="MobiDB-lite"/>
    </source>
</evidence>
<evidence type="ECO:0000256" key="1">
    <source>
        <dbReference type="ARBA" id="ARBA00004604"/>
    </source>
</evidence>
<evidence type="ECO:0000256" key="3">
    <source>
        <dbReference type="ARBA" id="ARBA00022552"/>
    </source>
</evidence>
<proteinExistence type="inferred from homology"/>
<evidence type="ECO:0000259" key="7">
    <source>
        <dbReference type="Pfam" id="PF08640"/>
    </source>
</evidence>
<comment type="similarity">
    <text evidence="2">Belongs to the UTP6 family.</text>
</comment>
<evidence type="ECO:0000313" key="9">
    <source>
        <dbReference type="Proteomes" id="UP001530400"/>
    </source>
</evidence>
<dbReference type="GO" id="GO:0006364">
    <property type="term" value="P:rRNA processing"/>
    <property type="evidence" value="ECO:0007669"/>
    <property type="project" value="UniProtKB-KW"/>
</dbReference>
<dbReference type="AlphaFoldDB" id="A0ABD3NLF8"/>
<dbReference type="InterPro" id="IPR003107">
    <property type="entry name" value="HAT"/>
</dbReference>
<dbReference type="InterPro" id="IPR013949">
    <property type="entry name" value="Utp6"/>
</dbReference>
<keyword evidence="4" id="KW-0677">Repeat</keyword>
<comment type="subcellular location">
    <subcellularLocation>
        <location evidence="1">Nucleus</location>
        <location evidence="1">Nucleolus</location>
    </subcellularLocation>
</comment>
<evidence type="ECO:0000256" key="4">
    <source>
        <dbReference type="ARBA" id="ARBA00022737"/>
    </source>
</evidence>
<sequence length="745" mass="85000">MAEQVQALMERMVTPLRDLRDRGIFSEEEIHQIVTRRRSSEYLLQKLSVTRSDYLRYIEAEILLEKLRKLRKQKVLQEWRQKMRNGELLDNDNNETNSSNASSKKGGKKQKQHAYQTSGPGDAHILSNIHFLYQRLLKKFHYPLDVILNYAEFAKEHKSFNVMSRVYAEGLQRHPREEGLWIQVSFFEAVAASFEFFGYVARDDDKSESTKLVGSSIQNARILMQRGLRINGKTSQELWIQYFALELHYVIKLMGRKEILEGIAAEDENSSEEDDDNEDAQAATRITNTKLLPCQIIYKNAIKSIPDSLSFRLRFVETCRMFPHTNELECHIIESIERDFGDSVEAWVSRISFAEDLMKKRGIKNVKGGVNEGFLGMAGVNDEEEEPRAKKRRVVVKDTALELLNEALEAVPTAQMYLECAKYLQLRIQRLEEFSSAEDVEEDEEPEDVSYLLSENEDVGSAMKRHLCLLKELYANAEAAGAHSCSLTFDQVEFLSNNDEMEAADDLLNRIIVESGRDINASLFIRWANLSRDMIENKLIPKLSPAAILRMGLGKTPIHDRDAFLLLSSELMKQLMSQPRCVKDTKELNSVFQKLLLVSQGISRPNRNEDSSGDEIEVNLAEIFLAYLQYTIPEGNCTVSDNECVRAIYNSVIFHSNFANSCIEKSSDELLAMKSFFDLSLHFEKSIAAAPEEGNKQRAKKQQKQILSNLYGAAISFFGTGGGDTVLRSVLDGYQRDLDDMKFGL</sequence>
<dbReference type="GO" id="GO:0005730">
    <property type="term" value="C:nucleolus"/>
    <property type="evidence" value="ECO:0007669"/>
    <property type="project" value="UniProtKB-SubCell"/>
</dbReference>
<organism evidence="8 9">
    <name type="scientific">Cyclotella atomus</name>
    <dbReference type="NCBI Taxonomy" id="382360"/>
    <lineage>
        <taxon>Eukaryota</taxon>
        <taxon>Sar</taxon>
        <taxon>Stramenopiles</taxon>
        <taxon>Ochrophyta</taxon>
        <taxon>Bacillariophyta</taxon>
        <taxon>Coscinodiscophyceae</taxon>
        <taxon>Thalassiosirophycidae</taxon>
        <taxon>Stephanodiscales</taxon>
        <taxon>Stephanodiscaceae</taxon>
        <taxon>Cyclotella</taxon>
    </lineage>
</organism>
<reference evidence="8 9" key="1">
    <citation type="submission" date="2024-10" db="EMBL/GenBank/DDBJ databases">
        <title>Updated reference genomes for cyclostephanoid diatoms.</title>
        <authorList>
            <person name="Roberts W.R."/>
            <person name="Alverson A.J."/>
        </authorList>
    </citation>
    <scope>NUCLEOTIDE SEQUENCE [LARGE SCALE GENOMIC DNA]</scope>
    <source>
        <strain evidence="8 9">AJA010-31</strain>
    </source>
</reference>
<dbReference type="PANTHER" id="PTHR23271:SF1">
    <property type="entry name" value="U3 SMALL NUCLEOLAR RNA-ASSOCIATED PROTEIN 6 HOMOLOG"/>
    <property type="match status" value="1"/>
</dbReference>